<proteinExistence type="predicted"/>
<dbReference type="Proteomes" id="UP001311232">
    <property type="component" value="Unassembled WGS sequence"/>
</dbReference>
<dbReference type="EMBL" id="JAHHUM010001192">
    <property type="protein sequence ID" value="KAK5613728.1"/>
    <property type="molecule type" value="Genomic_DNA"/>
</dbReference>
<comment type="caution">
    <text evidence="1">The sequence shown here is derived from an EMBL/GenBank/DDBJ whole genome shotgun (WGS) entry which is preliminary data.</text>
</comment>
<evidence type="ECO:0000313" key="1">
    <source>
        <dbReference type="EMBL" id="KAK5613728.1"/>
    </source>
</evidence>
<sequence length="128" mass="13704">MGQAEDMELEGEVNLILPFHHRPACSHSKMSWTPFQNPHLFGWEQGTGARRMQIEEAPLCTDGDPMPGTACGAERREGIEDRGLLVKGGVSLALSAITVSGGGWGTEKENQAVLVLPGSAGRRGFKSC</sequence>
<gene>
    <name evidence="1" type="ORF">CRENBAI_017153</name>
</gene>
<evidence type="ECO:0000313" key="2">
    <source>
        <dbReference type="Proteomes" id="UP001311232"/>
    </source>
</evidence>
<accession>A0AAV9RY09</accession>
<dbReference type="AlphaFoldDB" id="A0AAV9RY09"/>
<organism evidence="1 2">
    <name type="scientific">Crenichthys baileyi</name>
    <name type="common">White River springfish</name>
    <dbReference type="NCBI Taxonomy" id="28760"/>
    <lineage>
        <taxon>Eukaryota</taxon>
        <taxon>Metazoa</taxon>
        <taxon>Chordata</taxon>
        <taxon>Craniata</taxon>
        <taxon>Vertebrata</taxon>
        <taxon>Euteleostomi</taxon>
        <taxon>Actinopterygii</taxon>
        <taxon>Neopterygii</taxon>
        <taxon>Teleostei</taxon>
        <taxon>Neoteleostei</taxon>
        <taxon>Acanthomorphata</taxon>
        <taxon>Ovalentaria</taxon>
        <taxon>Atherinomorphae</taxon>
        <taxon>Cyprinodontiformes</taxon>
        <taxon>Goodeidae</taxon>
        <taxon>Crenichthys</taxon>
    </lineage>
</organism>
<protein>
    <submittedName>
        <fullName evidence="1">Uncharacterized protein</fullName>
    </submittedName>
</protein>
<keyword evidence="2" id="KW-1185">Reference proteome</keyword>
<reference evidence="1 2" key="1">
    <citation type="submission" date="2021-06" db="EMBL/GenBank/DDBJ databases">
        <authorList>
            <person name="Palmer J.M."/>
        </authorList>
    </citation>
    <scope>NUCLEOTIDE SEQUENCE [LARGE SCALE GENOMIC DNA]</scope>
    <source>
        <strain evidence="1 2">MEX-2019</strain>
        <tissue evidence="1">Muscle</tissue>
    </source>
</reference>
<name>A0AAV9RY09_9TELE</name>